<dbReference type="AlphaFoldDB" id="A0A0F6S2P9"/>
<protein>
    <submittedName>
        <fullName evidence="3">2-C-methyl-D-erythritol 4-phosphate cytidylyltransferase</fullName>
    </submittedName>
</protein>
<reference evidence="3" key="1">
    <citation type="journal article" date="2015" name="Appl. Environ. Microbiol.">
        <title>Eight Novel Capsular Polysaccharide Synthesis Gene Loci Identified in Nontypeable Streptococcus suis Isolates.</title>
        <authorList>
            <person name="Zheng H."/>
            <person name="Ji S."/>
            <person name="Liu Z."/>
            <person name="Lan R."/>
            <person name="Huang Y."/>
            <person name="Bai X."/>
            <person name="Gottschalk M."/>
            <person name="Xu J."/>
        </authorList>
    </citation>
    <scope>NUCLEOTIDE SEQUENCE</scope>
    <source>
        <strain evidence="2">YS35_seq</strain>
        <strain evidence="3">YS38_seq</strain>
    </source>
</reference>
<dbReference type="PANTHER" id="PTHR43404">
    <property type="entry name" value="LIPOPOLYSACCHARIDE CHOLINEPHOSPHOTRANSFERASE LICD"/>
    <property type="match status" value="1"/>
</dbReference>
<keyword evidence="3" id="KW-0808">Transferase</keyword>
<dbReference type="EMBL" id="KM972265">
    <property type="protein sequence ID" value="AKE80075.1"/>
    <property type="molecule type" value="Genomic_DNA"/>
</dbReference>
<accession>A0A0F6S2P9</accession>
<keyword evidence="3" id="KW-0548">Nucleotidyltransferase</keyword>
<sequence length="270" mass="31943">MKTLEMSKYFVEFCKRHDITCYFCGGGCIGAIRHRGFIPWDDDLDFFIPRPDYERLKKLWIEEEHDSLELIFPSEDYNDHNIFMTLRDKNTTQIKPYQQSLDINHGVAIDIFPIDGAPSSKVKRSFQLFWALVYQIYCAQLVPTNYGKLVTYMGKILLKLVPSKTIKYQIWHFAEQQMSKYHFDDCDMITELCAGPRYMRNLYPKKAFEDSIFVEFEGAEMPIPKGYDVYLRIAFGNYMTLPPTEQQQSHHDAIFLDLNKSYIHYKGIYY</sequence>
<name>A0A0F6S2P9_STRSU</name>
<gene>
    <name evidence="3" type="primary">cpsJ</name>
    <name evidence="2" type="ORF">YS35.seq-orf00010</name>
    <name evidence="3" type="ORF">YS38.seq-orf00010</name>
</gene>
<evidence type="ECO:0000313" key="2">
    <source>
        <dbReference type="EMBL" id="AKE80075.1"/>
    </source>
</evidence>
<dbReference type="InterPro" id="IPR007074">
    <property type="entry name" value="LicD/FKTN/FKRP_NTP_transf"/>
</dbReference>
<evidence type="ECO:0000259" key="1">
    <source>
        <dbReference type="Pfam" id="PF04991"/>
    </source>
</evidence>
<dbReference type="GO" id="GO:0009100">
    <property type="term" value="P:glycoprotein metabolic process"/>
    <property type="evidence" value="ECO:0007669"/>
    <property type="project" value="UniProtKB-ARBA"/>
</dbReference>
<evidence type="ECO:0000313" key="3">
    <source>
        <dbReference type="EMBL" id="AKE80117.1"/>
    </source>
</evidence>
<feature type="domain" description="LicD/FKTN/FKRP nucleotidyltransferase" evidence="1">
    <location>
        <begin position="14"/>
        <end position="236"/>
    </location>
</feature>
<dbReference type="Pfam" id="PF04991">
    <property type="entry name" value="LicD"/>
    <property type="match status" value="1"/>
</dbReference>
<dbReference type="EMBL" id="KM972267">
    <property type="protein sequence ID" value="AKE80117.1"/>
    <property type="molecule type" value="Genomic_DNA"/>
</dbReference>
<organism evidence="3">
    <name type="scientific">Streptococcus suis</name>
    <dbReference type="NCBI Taxonomy" id="1307"/>
    <lineage>
        <taxon>Bacteria</taxon>
        <taxon>Bacillati</taxon>
        <taxon>Bacillota</taxon>
        <taxon>Bacilli</taxon>
        <taxon>Lactobacillales</taxon>
        <taxon>Streptococcaceae</taxon>
        <taxon>Streptococcus</taxon>
    </lineage>
</organism>
<dbReference type="PANTHER" id="PTHR43404:SF2">
    <property type="entry name" value="LIPOPOLYSACCHARIDE CHOLINEPHOSPHOTRANSFERASE LICD"/>
    <property type="match status" value="1"/>
</dbReference>
<dbReference type="GO" id="GO:0016779">
    <property type="term" value="F:nucleotidyltransferase activity"/>
    <property type="evidence" value="ECO:0007669"/>
    <property type="project" value="UniProtKB-KW"/>
</dbReference>
<dbReference type="InterPro" id="IPR052942">
    <property type="entry name" value="LPS_cholinephosphotransferase"/>
</dbReference>
<proteinExistence type="predicted"/>